<proteinExistence type="predicted"/>
<name>A0A819QSE5_9BILA</name>
<keyword evidence="8" id="KW-0539">Nucleus</keyword>
<evidence type="ECO:0000256" key="1">
    <source>
        <dbReference type="ARBA" id="ARBA00022723"/>
    </source>
</evidence>
<dbReference type="Gene3D" id="3.30.50.10">
    <property type="entry name" value="Erythroid Transcription Factor GATA-1, subunit A"/>
    <property type="match status" value="1"/>
</dbReference>
<dbReference type="PANTHER" id="PTHR24082">
    <property type="entry name" value="NUCLEAR HORMONE RECEPTOR"/>
    <property type="match status" value="1"/>
</dbReference>
<dbReference type="GO" id="GO:0000978">
    <property type="term" value="F:RNA polymerase II cis-regulatory region sequence-specific DNA binding"/>
    <property type="evidence" value="ECO:0007669"/>
    <property type="project" value="TreeGrafter"/>
</dbReference>
<dbReference type="InterPro" id="IPR001628">
    <property type="entry name" value="Znf_hrmn_rcpt"/>
</dbReference>
<evidence type="ECO:0000256" key="9">
    <source>
        <dbReference type="SAM" id="MobiDB-lite"/>
    </source>
</evidence>
<evidence type="ECO:0000256" key="7">
    <source>
        <dbReference type="ARBA" id="ARBA00023170"/>
    </source>
</evidence>
<dbReference type="EMBL" id="CAJOBB010003350">
    <property type="protein sequence ID" value="CAF4035718.1"/>
    <property type="molecule type" value="Genomic_DNA"/>
</dbReference>
<keyword evidence="7" id="KW-0675">Receptor</keyword>
<keyword evidence="4" id="KW-0805">Transcription regulation</keyword>
<dbReference type="PRINTS" id="PR00047">
    <property type="entry name" value="STROIDFINGER"/>
</dbReference>
<keyword evidence="1" id="KW-0479">Metal-binding</keyword>
<evidence type="ECO:0000256" key="8">
    <source>
        <dbReference type="ARBA" id="ARBA00023242"/>
    </source>
</evidence>
<reference evidence="12" key="1">
    <citation type="submission" date="2021-02" db="EMBL/GenBank/DDBJ databases">
        <authorList>
            <person name="Nowell W R."/>
        </authorList>
    </citation>
    <scope>NUCLEOTIDE SEQUENCE</scope>
</reference>
<dbReference type="Pfam" id="PF00105">
    <property type="entry name" value="zf-C4"/>
    <property type="match status" value="1"/>
</dbReference>
<comment type="caution">
    <text evidence="12">The sequence shown here is derived from an EMBL/GenBank/DDBJ whole genome shotgun (WGS) entry which is preliminary data.</text>
</comment>
<evidence type="ECO:0000256" key="5">
    <source>
        <dbReference type="ARBA" id="ARBA00023125"/>
    </source>
</evidence>
<dbReference type="GO" id="GO:0045944">
    <property type="term" value="P:positive regulation of transcription by RNA polymerase II"/>
    <property type="evidence" value="ECO:0007669"/>
    <property type="project" value="TreeGrafter"/>
</dbReference>
<dbReference type="EMBL" id="CAJNOE010000001">
    <property type="protein sequence ID" value="CAF0712028.1"/>
    <property type="molecule type" value="Genomic_DNA"/>
</dbReference>
<organism evidence="12 13">
    <name type="scientific">Adineta steineri</name>
    <dbReference type="NCBI Taxonomy" id="433720"/>
    <lineage>
        <taxon>Eukaryota</taxon>
        <taxon>Metazoa</taxon>
        <taxon>Spiralia</taxon>
        <taxon>Gnathifera</taxon>
        <taxon>Rotifera</taxon>
        <taxon>Eurotatoria</taxon>
        <taxon>Bdelloidea</taxon>
        <taxon>Adinetida</taxon>
        <taxon>Adinetidae</taxon>
        <taxon>Adineta</taxon>
    </lineage>
</organism>
<evidence type="ECO:0000313" key="12">
    <source>
        <dbReference type="EMBL" id="CAF4035718.1"/>
    </source>
</evidence>
<gene>
    <name evidence="11" type="ORF">IZO911_LOCUS103</name>
    <name evidence="12" type="ORF">KXQ929_LOCUS30578</name>
</gene>
<evidence type="ECO:0000256" key="2">
    <source>
        <dbReference type="ARBA" id="ARBA00022771"/>
    </source>
</evidence>
<dbReference type="GO" id="GO:0000122">
    <property type="term" value="P:negative regulation of transcription by RNA polymerase II"/>
    <property type="evidence" value="ECO:0007669"/>
    <property type="project" value="TreeGrafter"/>
</dbReference>
<dbReference type="InterPro" id="IPR050234">
    <property type="entry name" value="Nuclear_hormone_rcpt_NR1"/>
</dbReference>
<dbReference type="SMART" id="SM00399">
    <property type="entry name" value="ZnF_C4"/>
    <property type="match status" value="1"/>
</dbReference>
<dbReference type="InterPro" id="IPR013088">
    <property type="entry name" value="Znf_NHR/GATA"/>
</dbReference>
<evidence type="ECO:0000259" key="10">
    <source>
        <dbReference type="PROSITE" id="PS51030"/>
    </source>
</evidence>
<dbReference type="PROSITE" id="PS51030">
    <property type="entry name" value="NUCLEAR_REC_DBD_2"/>
    <property type="match status" value="1"/>
</dbReference>
<dbReference type="GO" id="GO:0030154">
    <property type="term" value="P:cell differentiation"/>
    <property type="evidence" value="ECO:0007669"/>
    <property type="project" value="TreeGrafter"/>
</dbReference>
<evidence type="ECO:0000256" key="6">
    <source>
        <dbReference type="ARBA" id="ARBA00023163"/>
    </source>
</evidence>
<keyword evidence="6" id="KW-0804">Transcription</keyword>
<feature type="region of interest" description="Disordered" evidence="9">
    <location>
        <begin position="1"/>
        <end position="32"/>
    </location>
</feature>
<evidence type="ECO:0000256" key="3">
    <source>
        <dbReference type="ARBA" id="ARBA00022833"/>
    </source>
</evidence>
<keyword evidence="5" id="KW-0238">DNA-binding</keyword>
<protein>
    <recommendedName>
        <fullName evidence="10">Nuclear receptor domain-containing protein</fullName>
    </recommendedName>
</protein>
<evidence type="ECO:0000313" key="11">
    <source>
        <dbReference type="EMBL" id="CAF0712028.1"/>
    </source>
</evidence>
<dbReference type="PANTHER" id="PTHR24082:SF507">
    <property type="entry name" value="BILE ACID RECEPTOR-RELATED"/>
    <property type="match status" value="1"/>
</dbReference>
<evidence type="ECO:0000313" key="13">
    <source>
        <dbReference type="Proteomes" id="UP000663868"/>
    </source>
</evidence>
<feature type="compositionally biased region" description="Polar residues" evidence="9">
    <location>
        <begin position="8"/>
        <end position="19"/>
    </location>
</feature>
<dbReference type="AlphaFoldDB" id="A0A819QSE5"/>
<evidence type="ECO:0000256" key="4">
    <source>
        <dbReference type="ARBA" id="ARBA00023015"/>
    </source>
</evidence>
<accession>A0A819QSE5</accession>
<dbReference type="PROSITE" id="PS00031">
    <property type="entry name" value="NUCLEAR_REC_DBD_1"/>
    <property type="match status" value="1"/>
</dbReference>
<feature type="compositionally biased region" description="Low complexity" evidence="9">
    <location>
        <begin position="20"/>
        <end position="32"/>
    </location>
</feature>
<dbReference type="GO" id="GO:0008270">
    <property type="term" value="F:zinc ion binding"/>
    <property type="evidence" value="ECO:0007669"/>
    <property type="project" value="UniProtKB-KW"/>
</dbReference>
<feature type="domain" description="Nuclear receptor" evidence="10">
    <location>
        <begin position="31"/>
        <end position="71"/>
    </location>
</feature>
<keyword evidence="2" id="KW-0863">Zinc-finger</keyword>
<dbReference type="Proteomes" id="UP000663868">
    <property type="component" value="Unassembled WGS sequence"/>
</dbReference>
<dbReference type="GO" id="GO:0004879">
    <property type="term" value="F:nuclear receptor activity"/>
    <property type="evidence" value="ECO:0007669"/>
    <property type="project" value="TreeGrafter"/>
</dbReference>
<dbReference type="SUPFAM" id="SSF57716">
    <property type="entry name" value="Glucocorticoid receptor-like (DNA-binding domain)"/>
    <property type="match status" value="1"/>
</dbReference>
<dbReference type="Proteomes" id="UP000663860">
    <property type="component" value="Unassembled WGS sequence"/>
</dbReference>
<keyword evidence="3" id="KW-0862">Zinc</keyword>
<sequence length="71" mass="7871">MSSKRKLPASQSSQEITIDSNVNKSESSSRSNTCLVCGDKARIINYGALSCQSCKTFFRRNGFRPDACIFE</sequence>